<sequence>MPDILIQYYETIGSLIDENEYALEDFPFDIMAPFELHEFYRGRGQDECEEYIKIAEEIHGSIEFVVRKSELSLADPDIYICGDTFIDEMKKQDRLYVSAKSVGETQITTLWLFLTAVAKDVQTHIN</sequence>
<dbReference type="EMBL" id="JAARZO010000001">
    <property type="protein sequence ID" value="MBC2286230.1"/>
    <property type="molecule type" value="Genomic_DNA"/>
</dbReference>
<dbReference type="Proteomes" id="UP000558070">
    <property type="component" value="Unassembled WGS sequence"/>
</dbReference>
<dbReference type="EMBL" id="JAARPH010000001">
    <property type="protein sequence ID" value="MBC1374870.1"/>
    <property type="molecule type" value="Genomic_DNA"/>
</dbReference>
<organism evidence="2 4">
    <name type="scientific">Listeria farberi</name>
    <dbReference type="NCBI Taxonomy" id="2713500"/>
    <lineage>
        <taxon>Bacteria</taxon>
        <taxon>Bacillati</taxon>
        <taxon>Bacillota</taxon>
        <taxon>Bacilli</taxon>
        <taxon>Bacillales</taxon>
        <taxon>Listeriaceae</taxon>
        <taxon>Listeria</taxon>
    </lineage>
</organism>
<evidence type="ECO:0000313" key="3">
    <source>
        <dbReference type="Proteomes" id="UP000518829"/>
    </source>
</evidence>
<protein>
    <submittedName>
        <fullName evidence="2">Uncharacterized protein</fullName>
    </submittedName>
</protein>
<name>A0A7X0ZF83_9LIST</name>
<dbReference type="Proteomes" id="UP000518829">
    <property type="component" value="Unassembled WGS sequence"/>
</dbReference>
<gene>
    <name evidence="1" type="ORF">HB839_04940</name>
    <name evidence="2" type="ORF">HCB47_01070</name>
</gene>
<comment type="caution">
    <text evidence="2">The sequence shown here is derived from an EMBL/GenBank/DDBJ whole genome shotgun (WGS) entry which is preliminary data.</text>
</comment>
<dbReference type="RefSeq" id="WP_185318251.1">
    <property type="nucleotide sequence ID" value="NZ_JAARPH010000001.1"/>
</dbReference>
<evidence type="ECO:0000313" key="2">
    <source>
        <dbReference type="EMBL" id="MBC2286230.1"/>
    </source>
</evidence>
<evidence type="ECO:0000313" key="1">
    <source>
        <dbReference type="EMBL" id="MBC1374870.1"/>
    </source>
</evidence>
<dbReference type="AlphaFoldDB" id="A0A7X0ZF83"/>
<keyword evidence="3" id="KW-1185">Reference proteome</keyword>
<proteinExistence type="predicted"/>
<reference evidence="3 4" key="1">
    <citation type="submission" date="2020-03" db="EMBL/GenBank/DDBJ databases">
        <title>Soil Listeria distribution.</title>
        <authorList>
            <person name="Liao J."/>
            <person name="Wiedmann M."/>
        </authorList>
    </citation>
    <scope>NUCLEOTIDE SEQUENCE [LARGE SCALE GENOMIC DNA]</scope>
    <source>
        <strain evidence="2 4">FSL L7-0072</strain>
        <strain evidence="1 3">FSL L7-1699</strain>
    </source>
</reference>
<accession>A0A7X0ZF83</accession>
<evidence type="ECO:0000313" key="4">
    <source>
        <dbReference type="Proteomes" id="UP000558070"/>
    </source>
</evidence>